<dbReference type="Pfam" id="PF08751">
    <property type="entry name" value="TrwC"/>
    <property type="match status" value="1"/>
</dbReference>
<dbReference type="Proteomes" id="UP000551501">
    <property type="component" value="Unassembled WGS sequence"/>
</dbReference>
<dbReference type="EMBL" id="JACIFP010000002">
    <property type="protein sequence ID" value="MBB4138073.1"/>
    <property type="molecule type" value="Genomic_DNA"/>
</dbReference>
<feature type="region of interest" description="Disordered" evidence="1">
    <location>
        <begin position="1570"/>
        <end position="1603"/>
    </location>
</feature>
<accession>A0A840F691</accession>
<dbReference type="InterPro" id="IPR027417">
    <property type="entry name" value="P-loop_NTPase"/>
</dbReference>
<dbReference type="CDD" id="cd18809">
    <property type="entry name" value="SF1_C_RecD"/>
    <property type="match status" value="1"/>
</dbReference>
<evidence type="ECO:0000313" key="4">
    <source>
        <dbReference type="Proteomes" id="UP000551501"/>
    </source>
</evidence>
<dbReference type="Pfam" id="PF13604">
    <property type="entry name" value="AAA_30"/>
    <property type="match status" value="1"/>
</dbReference>
<feature type="region of interest" description="Disordered" evidence="1">
    <location>
        <begin position="1258"/>
        <end position="1279"/>
    </location>
</feature>
<dbReference type="SUPFAM" id="SSF55464">
    <property type="entry name" value="Origin of replication-binding domain, RBD-like"/>
    <property type="match status" value="1"/>
</dbReference>
<organism evidence="3 4">
    <name type="scientific">Gordonia humi</name>
    <dbReference type="NCBI Taxonomy" id="686429"/>
    <lineage>
        <taxon>Bacteria</taxon>
        <taxon>Bacillati</taxon>
        <taxon>Actinomycetota</taxon>
        <taxon>Actinomycetes</taxon>
        <taxon>Mycobacteriales</taxon>
        <taxon>Gordoniaceae</taxon>
        <taxon>Gordonia</taxon>
    </lineage>
</organism>
<reference evidence="3 4" key="1">
    <citation type="submission" date="2020-08" db="EMBL/GenBank/DDBJ databases">
        <title>Sequencing the genomes of 1000 actinobacteria strains.</title>
        <authorList>
            <person name="Klenk H.-P."/>
        </authorList>
    </citation>
    <scope>NUCLEOTIDE SEQUENCE [LARGE SCALE GENOMIC DNA]</scope>
    <source>
        <strain evidence="3 4">DSM 45298</strain>
    </source>
</reference>
<dbReference type="InterPro" id="IPR014862">
    <property type="entry name" value="TrwC"/>
</dbReference>
<dbReference type="RefSeq" id="WP_183373320.1">
    <property type="nucleotide sequence ID" value="NZ_BAABHL010000166.1"/>
</dbReference>
<sequence>MMSLHKLSAGDGYEYLTRQVAANDSTELGQDKLESYYSAQGEAPGRWLGEGLAAFDDISRGDLVTSEQMKALWGEGRHPNADQIEKQLIEHEHSAQYALAATKLGTPFKIYEGAPEFTKAVAEAFAAHNQAHGRKSRDAIDPDTRAQIRTTVAHNMFAAEFGRNALDERELSGWIAQKSRSQTNAVAGYDLTFSPVKSVSTLWAVAPREVAERIETAHQAAVDKTLASLEREIPYTRIGSNGAARVRAQGLIAAAFTHRDSRAGDPDLHTHVPISNKVHYQGSDGIWRWGALDGKPLHRLAVAASEEYNSRLESEIIAAFPQARFADRDPGLRGKRPVRELVGVSPDLMGRWSARTRAIEDRTAELITRFQAEHGREPTAVEHIALRQQANLDTREAKHEPRSLAEQRTQWHSEAIAELGTPAALNAMIHAGIGHSAEGPIPVELATEMRRIRGHLTLTMPPEQAAQLCTNTPEIRRRAIGQIAQHGPHPAGLTPGEAEHYGHIAITKISATRSVWKANHVRAEAMRQARILGIDPDHIESVAAHITSAALDDHSVQLTDSRRLSDLREPALLRDDRGESVFADRGLDDYTSHAVIAAEQRIIAAAADHTGHRIDSLHVDIALLEQEANKFALNAGQAELVRHFATSGVRFHLALAPAGTGKTSAMSAFAGAWTAAGGTVIGLAPTADAAQVLASDIGRQTDTLDKYAHLVQALHASANDPDARARILESAPEWFTSIGPGTVILIDEVGMASTSTLDAVVTHALAAGADIKAVGDDQQLASVAAGGVLRDVAELGDTLTLREVMRFADPVEGRASLALREGDDSAIGYYIDHHRVHVSADLAAADTAYTAWRHDIAAGHASVLLAPTADTVRALNQRARADRLAATPPTLRDKLTGRTREVILADGLAASAGDTIRTRRNDRRLRLSSTDFVRNGYRWTIEKVGTDGTITARHERSNARIILPADYVTEHCELGYAGTIHSAQGMTVGSRGKQQGTCHIVGADTLDRQMLYVAMTRGVDANHLYLGTSESDPHKIIFDRAQKPPTAVDMLRTILGRDGRQTSASTIARTDLAAATHLAHSADSYATAVAAVAEHHLGPDVMAAIDNYAETLHPGLTDYDGWPTLRTHLAVLALSAPADSDRADYAADRLHAAIGRRELDSAIDVAAVLDWRLDASGNHSATPGPLPWLTGIPTELADHPVYGDYLRGRRTHVTDLADQVRADTAAYATATWRQRLPHIDDELAADIAVFRIEHRVADNDSRPLGPPQPGAASRKAQERLTERIDHHPDTSRWNDLATTIDPHLLTDPFWPELSHALDDAHTRGIDVEPVIERAAAHHPLPTEIPAAALFWRAADDLDANPVTAARTALDHANMDLTDQRLATLADSIGADTTSTWAQHADRDDLIAALAVAHAHTGLAPEHLVSAAGCHRDIDDLTEILRNLGAVTTAHTPPAALPGDDPTAAHATRQAHERYHTVITAARRELERTPPAWITQLGSRPSHPETAAAWDTARDTLLTYHAEYGISDEAVPALPSDARPAQMRAHEHARASLAELDRKRRQEQLDRLAALEQHRQQQLDEQRRQEQVHHMPPPAPHHQQGRHM</sequence>
<dbReference type="Gene3D" id="3.40.50.300">
    <property type="entry name" value="P-loop containing nucleotide triphosphate hydrolases"/>
    <property type="match status" value="2"/>
</dbReference>
<proteinExistence type="predicted"/>
<feature type="compositionally biased region" description="Basic and acidic residues" evidence="1">
    <location>
        <begin position="1571"/>
        <end position="1588"/>
    </location>
</feature>
<keyword evidence="4" id="KW-1185">Reference proteome</keyword>
<evidence type="ECO:0000259" key="2">
    <source>
        <dbReference type="Pfam" id="PF08751"/>
    </source>
</evidence>
<feature type="domain" description="TrwC relaxase" evidence="2">
    <location>
        <begin position="9"/>
        <end position="415"/>
    </location>
</feature>
<evidence type="ECO:0000256" key="1">
    <source>
        <dbReference type="SAM" id="MobiDB-lite"/>
    </source>
</evidence>
<dbReference type="SUPFAM" id="SSF52540">
    <property type="entry name" value="P-loop containing nucleoside triphosphate hydrolases"/>
    <property type="match status" value="2"/>
</dbReference>
<protein>
    <submittedName>
        <fullName evidence="3">Conjugative relaxase-like TrwC/TraI family protein</fullName>
    </submittedName>
</protein>
<dbReference type="NCBIfam" id="NF041492">
    <property type="entry name" value="MobF"/>
    <property type="match status" value="1"/>
</dbReference>
<gene>
    <name evidence="3" type="ORF">BKA16_004698</name>
</gene>
<name>A0A840F691_9ACTN</name>
<comment type="caution">
    <text evidence="3">The sequence shown here is derived from an EMBL/GenBank/DDBJ whole genome shotgun (WGS) entry which is preliminary data.</text>
</comment>
<dbReference type="Gene3D" id="2.30.30.940">
    <property type="match status" value="1"/>
</dbReference>
<evidence type="ECO:0000313" key="3">
    <source>
        <dbReference type="EMBL" id="MBB4138073.1"/>
    </source>
</evidence>